<dbReference type="Proteomes" id="UP000283895">
    <property type="component" value="Unassembled WGS sequence"/>
</dbReference>
<feature type="domain" description="FAD-binding" evidence="5">
    <location>
        <begin position="5"/>
        <end position="370"/>
    </location>
</feature>
<dbReference type="STRING" id="356882.A0A423WI30"/>
<dbReference type="GO" id="GO:0016491">
    <property type="term" value="F:oxidoreductase activity"/>
    <property type="evidence" value="ECO:0007669"/>
    <property type="project" value="UniProtKB-KW"/>
</dbReference>
<evidence type="ECO:0000256" key="1">
    <source>
        <dbReference type="ARBA" id="ARBA00022630"/>
    </source>
</evidence>
<gene>
    <name evidence="6" type="ORF">VMCG_05778</name>
</gene>
<dbReference type="InterPro" id="IPR002938">
    <property type="entry name" value="FAD-bd"/>
</dbReference>
<reference evidence="6 7" key="1">
    <citation type="submission" date="2015-09" db="EMBL/GenBank/DDBJ databases">
        <title>Host preference determinants of Valsa canker pathogens revealed by comparative genomics.</title>
        <authorList>
            <person name="Yin Z."/>
            <person name="Huang L."/>
        </authorList>
    </citation>
    <scope>NUCLEOTIDE SEQUENCE [LARGE SCALE GENOMIC DNA]</scope>
    <source>
        <strain evidence="6 7">03-1</strain>
    </source>
</reference>
<dbReference type="PANTHER" id="PTHR46865">
    <property type="entry name" value="OXIDOREDUCTASE-RELATED"/>
    <property type="match status" value="1"/>
</dbReference>
<dbReference type="Gene3D" id="3.50.50.60">
    <property type="entry name" value="FAD/NAD(P)-binding domain"/>
    <property type="match status" value="1"/>
</dbReference>
<evidence type="ECO:0000256" key="4">
    <source>
        <dbReference type="SAM" id="SignalP"/>
    </source>
</evidence>
<sequence>MAPLNILIVGCSIAGPTLATFLLLSPLPANEKPHITILERSHVMRKDGQNIDVRGTGLTILRKLGLEAAVRASTTGEAGVQFVDENNTVWAQLAADTSGKYQTPTSDIEILRGRLAELLWERSRDVSEAVQRGGGRGIEYIFGDYLDEIAQDGEKVGVHLAKSGERRRYDLVVGADGLQSRTRSMVWGSGGEEDRIRRLGMYGAFFSMPRGKTDSQWRRWFHAPGRRGIMVRPDEQRDRTTVFMYVINDHDERLPAVAAKGREDVQSQKAIMSEYFHDAGWECKRIIKEMMQTRDFYYDLVGQVKMDKWSKGRVVLLGDAGYCASPVSGMGTTLALNGAYNLAGSLLQHPNNFAAAFAQYEEKMRPLVDRAQKLAPGMPRIVNPETTWGVRLLNWIMYFLCLSRLHILLFMLGAGPPANFVPVEEYGFRQLEESSV</sequence>
<dbReference type="PRINTS" id="PR00420">
    <property type="entry name" value="RNGMNOXGNASE"/>
</dbReference>
<comment type="caution">
    <text evidence="6">The sequence shown here is derived from an EMBL/GenBank/DDBJ whole genome shotgun (WGS) entry which is preliminary data.</text>
</comment>
<evidence type="ECO:0000256" key="3">
    <source>
        <dbReference type="ARBA" id="ARBA00023002"/>
    </source>
</evidence>
<dbReference type="OrthoDB" id="655030at2759"/>
<dbReference type="SUPFAM" id="SSF51905">
    <property type="entry name" value="FAD/NAD(P)-binding domain"/>
    <property type="match status" value="1"/>
</dbReference>
<name>A0A423WI30_9PEZI</name>
<evidence type="ECO:0000313" key="7">
    <source>
        <dbReference type="Proteomes" id="UP000283895"/>
    </source>
</evidence>
<keyword evidence="7" id="KW-1185">Reference proteome</keyword>
<accession>A0A423WI30</accession>
<dbReference type="Gene3D" id="3.30.9.10">
    <property type="entry name" value="D-Amino Acid Oxidase, subunit A, domain 2"/>
    <property type="match status" value="1"/>
</dbReference>
<evidence type="ECO:0000259" key="5">
    <source>
        <dbReference type="Pfam" id="PF01494"/>
    </source>
</evidence>
<keyword evidence="2" id="KW-0274">FAD</keyword>
<keyword evidence="3" id="KW-0560">Oxidoreductase</keyword>
<feature type="chain" id="PRO_5019044718" description="FAD-binding domain-containing protein" evidence="4">
    <location>
        <begin position="20"/>
        <end position="436"/>
    </location>
</feature>
<organism evidence="6 7">
    <name type="scientific">Cytospora schulzeri</name>
    <dbReference type="NCBI Taxonomy" id="448051"/>
    <lineage>
        <taxon>Eukaryota</taxon>
        <taxon>Fungi</taxon>
        <taxon>Dikarya</taxon>
        <taxon>Ascomycota</taxon>
        <taxon>Pezizomycotina</taxon>
        <taxon>Sordariomycetes</taxon>
        <taxon>Sordariomycetidae</taxon>
        <taxon>Diaporthales</taxon>
        <taxon>Cytosporaceae</taxon>
        <taxon>Cytospora</taxon>
    </lineage>
</organism>
<dbReference type="EMBL" id="LKEA01000016">
    <property type="protein sequence ID" value="ROW03005.1"/>
    <property type="molecule type" value="Genomic_DNA"/>
</dbReference>
<dbReference type="InterPro" id="IPR051704">
    <property type="entry name" value="FAD_aromatic-hydroxylase"/>
</dbReference>
<protein>
    <recommendedName>
        <fullName evidence="5">FAD-binding domain-containing protein</fullName>
    </recommendedName>
</protein>
<proteinExistence type="predicted"/>
<dbReference type="PANTHER" id="PTHR46865:SF2">
    <property type="entry name" value="MONOOXYGENASE"/>
    <property type="match status" value="1"/>
</dbReference>
<evidence type="ECO:0000256" key="2">
    <source>
        <dbReference type="ARBA" id="ARBA00022827"/>
    </source>
</evidence>
<keyword evidence="4" id="KW-0732">Signal</keyword>
<dbReference type="AlphaFoldDB" id="A0A423WI30"/>
<evidence type="ECO:0000313" key="6">
    <source>
        <dbReference type="EMBL" id="ROW03005.1"/>
    </source>
</evidence>
<keyword evidence="1" id="KW-0285">Flavoprotein</keyword>
<feature type="signal peptide" evidence="4">
    <location>
        <begin position="1"/>
        <end position="19"/>
    </location>
</feature>
<dbReference type="InterPro" id="IPR036188">
    <property type="entry name" value="FAD/NAD-bd_sf"/>
</dbReference>
<dbReference type="Pfam" id="PF01494">
    <property type="entry name" value="FAD_binding_3"/>
    <property type="match status" value="1"/>
</dbReference>
<dbReference type="GO" id="GO:0071949">
    <property type="term" value="F:FAD binding"/>
    <property type="evidence" value="ECO:0007669"/>
    <property type="project" value="InterPro"/>
</dbReference>